<organism evidence="1 2">
    <name type="scientific">Dermatophagoides farinae</name>
    <name type="common">American house dust mite</name>
    <dbReference type="NCBI Taxonomy" id="6954"/>
    <lineage>
        <taxon>Eukaryota</taxon>
        <taxon>Metazoa</taxon>
        <taxon>Ecdysozoa</taxon>
        <taxon>Arthropoda</taxon>
        <taxon>Chelicerata</taxon>
        <taxon>Arachnida</taxon>
        <taxon>Acari</taxon>
        <taxon>Acariformes</taxon>
        <taxon>Sarcoptiformes</taxon>
        <taxon>Astigmata</taxon>
        <taxon>Psoroptidia</taxon>
        <taxon>Analgoidea</taxon>
        <taxon>Pyroglyphidae</taxon>
        <taxon>Dermatophagoidinae</taxon>
        <taxon>Dermatophagoides</taxon>
    </lineage>
</organism>
<comment type="caution">
    <text evidence="1">The sequence shown here is derived from an EMBL/GenBank/DDBJ whole genome shotgun (WGS) entry which is preliminary data.</text>
</comment>
<evidence type="ECO:0000313" key="1">
    <source>
        <dbReference type="EMBL" id="KAH9512095.1"/>
    </source>
</evidence>
<dbReference type="EMBL" id="ASGP02000004">
    <property type="protein sequence ID" value="KAH9512095.1"/>
    <property type="molecule type" value="Genomic_DNA"/>
</dbReference>
<protein>
    <submittedName>
        <fullName evidence="1">Uncharacterized protein</fullName>
    </submittedName>
</protein>
<evidence type="ECO:0000313" key="2">
    <source>
        <dbReference type="Proteomes" id="UP000790347"/>
    </source>
</evidence>
<dbReference type="AlphaFoldDB" id="A0A922L531"/>
<accession>A0A922L531</accession>
<reference evidence="1" key="1">
    <citation type="submission" date="2013-05" db="EMBL/GenBank/DDBJ databases">
        <authorList>
            <person name="Yim A.K.Y."/>
            <person name="Chan T.F."/>
            <person name="Ji K.M."/>
            <person name="Liu X.Y."/>
            <person name="Zhou J.W."/>
            <person name="Li R.Q."/>
            <person name="Yang K.Y."/>
            <person name="Li J."/>
            <person name="Li M."/>
            <person name="Law P.T.W."/>
            <person name="Wu Y.L."/>
            <person name="Cai Z.L."/>
            <person name="Qin H."/>
            <person name="Bao Y."/>
            <person name="Leung R.K.K."/>
            <person name="Ng P.K.S."/>
            <person name="Zou J."/>
            <person name="Zhong X.J."/>
            <person name="Ran P.X."/>
            <person name="Zhong N.S."/>
            <person name="Liu Z.G."/>
            <person name="Tsui S.K.W."/>
        </authorList>
    </citation>
    <scope>NUCLEOTIDE SEQUENCE</scope>
    <source>
        <strain evidence="1">Derf</strain>
        <tissue evidence="1">Whole organism</tissue>
    </source>
</reference>
<dbReference type="Proteomes" id="UP000790347">
    <property type="component" value="Unassembled WGS sequence"/>
</dbReference>
<sequence length="75" mass="8973">MSHFLTKVPNVGAGSEEYYGHLTFYFWRHLLAPMGIWHYSPDNDYEMFFFTINHLIDSLLKKNHFLCLKNANINY</sequence>
<name>A0A922L531_DERFA</name>
<keyword evidence="2" id="KW-1185">Reference proteome</keyword>
<proteinExistence type="predicted"/>
<reference evidence="1" key="2">
    <citation type="journal article" date="2022" name="Res Sq">
        <title>Comparative Genomics Reveals Insights into the Divergent Evolution of Astigmatic Mites and Household Pest Adaptations.</title>
        <authorList>
            <person name="Xiong Q."/>
            <person name="Wan A.T.-Y."/>
            <person name="Liu X.-Y."/>
            <person name="Fung C.S.-H."/>
            <person name="Xiao X."/>
            <person name="Malainual N."/>
            <person name="Hou J."/>
            <person name="Wang L."/>
            <person name="Wang M."/>
            <person name="Yang K."/>
            <person name="Cui Y."/>
            <person name="Leung E."/>
            <person name="Nong W."/>
            <person name="Shin S.-K."/>
            <person name="Au S."/>
            <person name="Jeong K.Y."/>
            <person name="Chew F.T."/>
            <person name="Hui J."/>
            <person name="Leung T.F."/>
            <person name="Tungtrongchitr A."/>
            <person name="Zhong N."/>
            <person name="Liu Z."/>
            <person name="Tsui S."/>
        </authorList>
    </citation>
    <scope>NUCLEOTIDE SEQUENCE</scope>
    <source>
        <strain evidence="1">Derf</strain>
        <tissue evidence="1">Whole organism</tissue>
    </source>
</reference>
<gene>
    <name evidence="1" type="ORF">DERF_010502</name>
</gene>